<evidence type="ECO:0000313" key="1">
    <source>
        <dbReference type="EMBL" id="ARR28911.1"/>
    </source>
</evidence>
<name>A0A1X9T5D6_9VIRU</name>
<dbReference type="GeneID" id="32878245"/>
<organism evidence="1">
    <name type="scientific">Ranid herpesvirus 3</name>
    <dbReference type="NCBI Taxonomy" id="1987509"/>
    <lineage>
        <taxon>Viruses</taxon>
        <taxon>Duplodnaviria</taxon>
        <taxon>Heunggongvirae</taxon>
        <taxon>Peploviricota</taxon>
        <taxon>Herviviricetes</taxon>
        <taxon>Herpesvirales</taxon>
        <taxon>Alloherpesviridae</taxon>
        <taxon>Batravirus</taxon>
        <taxon>Batravirus ranidallo3</taxon>
    </lineage>
</organism>
<dbReference type="EMBL" id="KX832224">
    <property type="protein sequence ID" value="ARR28911.1"/>
    <property type="molecule type" value="Genomic_DNA"/>
</dbReference>
<sequence length="90" mass="10154">MYIWVYRPFKGMILSQVLLLPDIVSGTIPLNQSKTRVKFSTSLVIDFRYSVPSRAELFIGGNFLGFKKKLFTPSMSEINTLGTTHPCVPI</sequence>
<evidence type="ECO:0000313" key="2">
    <source>
        <dbReference type="Proteomes" id="UP000203507"/>
    </source>
</evidence>
<accession>A0A1X9T5D6</accession>
<reference evidence="1" key="1">
    <citation type="journal article" date="2017" name="Vet. Pathol.">
        <title>Ranid Herpesvirus 3 and Proliferative Dermatitis in Free-Ranging Wild Common Frogs (Rana Temporaria).</title>
        <authorList>
            <person name="Origgi F.C."/>
            <person name="Schmidt B.R."/>
            <person name="Lohmann P."/>
            <person name="Otten P."/>
            <person name="Akdesir E."/>
            <person name="Gaschen V."/>
            <person name="Aguilar-Bultet L."/>
            <person name="Wahli T."/>
            <person name="Sattler U."/>
            <person name="Stoffel M.H."/>
        </authorList>
    </citation>
    <scope>NUCLEOTIDE SEQUENCE [LARGE SCALE GENOMIC DNA]</scope>
    <source>
        <strain evidence="1">FO1_2015</strain>
    </source>
</reference>
<dbReference type="RefSeq" id="YP_009362420.1">
    <property type="nucleotide sequence ID" value="NC_034618.1"/>
</dbReference>
<dbReference type="KEGG" id="vg:32878245"/>
<protein>
    <submittedName>
        <fullName evidence="1">Galactose/binding-like domain protein</fullName>
    </submittedName>
</protein>
<keyword evidence="2" id="KW-1185">Reference proteome</keyword>
<dbReference type="Proteomes" id="UP000203507">
    <property type="component" value="Segment"/>
</dbReference>
<proteinExistence type="predicted"/>